<comment type="caution">
    <text evidence="8">The sequence shown here is derived from an EMBL/GenBank/DDBJ whole genome shotgun (WGS) entry which is preliminary data.</text>
</comment>
<dbReference type="AlphaFoldDB" id="A0ABD0AM64"/>
<feature type="domain" description="Gram-positive cocci surface proteins LPxTG" evidence="7">
    <location>
        <begin position="85"/>
        <end position="124"/>
    </location>
</feature>
<protein>
    <recommendedName>
        <fullName evidence="7">Gram-positive cocci surface proteins LPxTG domain-containing protein</fullName>
    </recommendedName>
</protein>
<evidence type="ECO:0000259" key="7">
    <source>
        <dbReference type="Pfam" id="PF00746"/>
    </source>
</evidence>
<evidence type="ECO:0000256" key="6">
    <source>
        <dbReference type="SAM" id="MobiDB-lite"/>
    </source>
</evidence>
<evidence type="ECO:0000256" key="5">
    <source>
        <dbReference type="SAM" id="Coils"/>
    </source>
</evidence>
<dbReference type="EMBL" id="BOLH01000013">
    <property type="protein sequence ID" value="GIC72329.1"/>
    <property type="molecule type" value="Genomic_DNA"/>
</dbReference>
<proteinExistence type="predicted"/>
<reference evidence="8 9" key="1">
    <citation type="submission" date="2021-01" db="EMBL/GenBank/DDBJ databases">
        <title>Development of a method for detection of lactic acid bacteria that cause putrefactive shochu mash.</title>
        <authorList>
            <person name="Takashita H."/>
            <person name="Fujihara E."/>
            <person name="Takayama K."/>
            <person name="Yamamoto H."/>
            <person name="Mizutani M."/>
            <person name="Kajiwara Y."/>
        </authorList>
    </citation>
    <scope>NUCLEOTIDE SEQUENCE [LARGE SCALE GENOMIC DNA]</scope>
    <source>
        <strain evidence="8 9">01-B1</strain>
    </source>
</reference>
<evidence type="ECO:0000313" key="9">
    <source>
        <dbReference type="Proteomes" id="UP000653631"/>
    </source>
</evidence>
<gene>
    <name evidence="8" type="ORF">LF01B1_13440</name>
</gene>
<keyword evidence="1" id="KW-0134">Cell wall</keyword>
<dbReference type="InterPro" id="IPR019931">
    <property type="entry name" value="LPXTG_anchor"/>
</dbReference>
<feature type="region of interest" description="Disordered" evidence="6">
    <location>
        <begin position="74"/>
        <end position="95"/>
    </location>
</feature>
<organism evidence="8 9">
    <name type="scientific">Limosilactobacillus fermentum</name>
    <name type="common">Lactobacillus fermentum</name>
    <dbReference type="NCBI Taxonomy" id="1613"/>
    <lineage>
        <taxon>Bacteria</taxon>
        <taxon>Bacillati</taxon>
        <taxon>Bacillota</taxon>
        <taxon>Bacilli</taxon>
        <taxon>Lactobacillales</taxon>
        <taxon>Lactobacillaceae</taxon>
        <taxon>Limosilactobacillus</taxon>
    </lineage>
</organism>
<dbReference type="Proteomes" id="UP000653631">
    <property type="component" value="Unassembled WGS sequence"/>
</dbReference>
<dbReference type="RefSeq" id="WP_203622940.1">
    <property type="nucleotide sequence ID" value="NZ_BOLH01000013.1"/>
</dbReference>
<keyword evidence="4" id="KW-0572">Peptidoglycan-anchor</keyword>
<sequence length="124" mass="13380">MMAKRNETTKTQTVNALQARIADLKALLASYQNAGTNLAAAQAAQQTRQAQEWALQEVENQVQGVKQTSSAVTLSKVSNKQAPAKTTERQLPQTGNDEGLLVSALGMVLRVLATAFGIQKRKED</sequence>
<evidence type="ECO:0000256" key="3">
    <source>
        <dbReference type="ARBA" id="ARBA00022729"/>
    </source>
</evidence>
<feature type="coiled-coil region" evidence="5">
    <location>
        <begin position="14"/>
        <end position="68"/>
    </location>
</feature>
<accession>A0ABD0AM64</accession>
<evidence type="ECO:0000256" key="1">
    <source>
        <dbReference type="ARBA" id="ARBA00022512"/>
    </source>
</evidence>
<dbReference type="Pfam" id="PF00746">
    <property type="entry name" value="Gram_pos_anchor"/>
    <property type="match status" value="1"/>
</dbReference>
<evidence type="ECO:0000313" key="8">
    <source>
        <dbReference type="EMBL" id="GIC72329.1"/>
    </source>
</evidence>
<keyword evidence="2" id="KW-0964">Secreted</keyword>
<evidence type="ECO:0000256" key="2">
    <source>
        <dbReference type="ARBA" id="ARBA00022525"/>
    </source>
</evidence>
<keyword evidence="5" id="KW-0175">Coiled coil</keyword>
<name>A0ABD0AM64_LIMFE</name>
<dbReference type="NCBIfam" id="TIGR01167">
    <property type="entry name" value="LPXTG_anchor"/>
    <property type="match status" value="1"/>
</dbReference>
<evidence type="ECO:0000256" key="4">
    <source>
        <dbReference type="ARBA" id="ARBA00023088"/>
    </source>
</evidence>
<keyword evidence="3" id="KW-0732">Signal</keyword>